<organism evidence="1 2">
    <name type="scientific">Streptomyces massasporeus</name>
    <dbReference type="NCBI Taxonomy" id="67324"/>
    <lineage>
        <taxon>Bacteria</taxon>
        <taxon>Bacillati</taxon>
        <taxon>Actinomycetota</taxon>
        <taxon>Actinomycetes</taxon>
        <taxon>Kitasatosporales</taxon>
        <taxon>Streptomycetaceae</taxon>
        <taxon>Streptomyces</taxon>
    </lineage>
</organism>
<dbReference type="Proteomes" id="UP001601288">
    <property type="component" value="Unassembled WGS sequence"/>
</dbReference>
<dbReference type="RefSeq" id="WP_358277344.1">
    <property type="nucleotide sequence ID" value="NZ_JBEYGJ010000001.1"/>
</dbReference>
<keyword evidence="2" id="KW-1185">Reference proteome</keyword>
<dbReference type="Gene3D" id="3.40.50.1000">
    <property type="entry name" value="HAD superfamily/HAD-like"/>
    <property type="match status" value="1"/>
</dbReference>
<reference evidence="1 2" key="1">
    <citation type="submission" date="2024-10" db="EMBL/GenBank/DDBJ databases">
        <title>The Natural Products Discovery Center: Release of the First 8490 Sequenced Strains for Exploring Actinobacteria Biosynthetic Diversity.</title>
        <authorList>
            <person name="Kalkreuter E."/>
            <person name="Kautsar S.A."/>
            <person name="Yang D."/>
            <person name="Bader C.D."/>
            <person name="Teijaro C.N."/>
            <person name="Fluegel L."/>
            <person name="Davis C.M."/>
            <person name="Simpson J.R."/>
            <person name="Lauterbach L."/>
            <person name="Steele A.D."/>
            <person name="Gui C."/>
            <person name="Meng S."/>
            <person name="Li G."/>
            <person name="Viehrig K."/>
            <person name="Ye F."/>
            <person name="Su P."/>
            <person name="Kiefer A.F."/>
            <person name="Nichols A."/>
            <person name="Cepeda A.J."/>
            <person name="Yan W."/>
            <person name="Fan B."/>
            <person name="Jiang Y."/>
            <person name="Adhikari A."/>
            <person name="Zheng C.-J."/>
            <person name="Schuster L."/>
            <person name="Cowan T.M."/>
            <person name="Smanski M.J."/>
            <person name="Chevrette M.G."/>
            <person name="De Carvalho L.P.S."/>
            <person name="Shen B."/>
        </authorList>
    </citation>
    <scope>NUCLEOTIDE SEQUENCE [LARGE SCALE GENOMIC DNA]</scope>
    <source>
        <strain evidence="1 2">NPDC007066</strain>
    </source>
</reference>
<sequence>MDASACPRPSWSTLFDYLREHGRRVFVCSGGGRDFMRVIREET</sequence>
<dbReference type="CDD" id="cd01427">
    <property type="entry name" value="HAD_like"/>
    <property type="match status" value="1"/>
</dbReference>
<evidence type="ECO:0000313" key="2">
    <source>
        <dbReference type="Proteomes" id="UP001601288"/>
    </source>
</evidence>
<gene>
    <name evidence="1" type="ORF">ACFYM3_04180</name>
</gene>
<protein>
    <submittedName>
        <fullName evidence="1">HAD family hydrolase</fullName>
    </submittedName>
</protein>
<dbReference type="InterPro" id="IPR036412">
    <property type="entry name" value="HAD-like_sf"/>
</dbReference>
<dbReference type="GO" id="GO:0016787">
    <property type="term" value="F:hydrolase activity"/>
    <property type="evidence" value="ECO:0007669"/>
    <property type="project" value="UniProtKB-KW"/>
</dbReference>
<dbReference type="SUPFAM" id="SSF56784">
    <property type="entry name" value="HAD-like"/>
    <property type="match status" value="1"/>
</dbReference>
<keyword evidence="1" id="KW-0378">Hydrolase</keyword>
<dbReference type="EMBL" id="JBIAFP010000002">
    <property type="protein sequence ID" value="MFE9223833.1"/>
    <property type="molecule type" value="Genomic_DNA"/>
</dbReference>
<comment type="caution">
    <text evidence="1">The sequence shown here is derived from an EMBL/GenBank/DDBJ whole genome shotgun (WGS) entry which is preliminary data.</text>
</comment>
<name>A0ABW6L5Q8_9ACTN</name>
<dbReference type="InterPro" id="IPR023214">
    <property type="entry name" value="HAD_sf"/>
</dbReference>
<evidence type="ECO:0000313" key="1">
    <source>
        <dbReference type="EMBL" id="MFE9223833.1"/>
    </source>
</evidence>
<proteinExistence type="predicted"/>
<accession>A0ABW6L5Q8</accession>